<name>A0A327NH72_9BACT</name>
<organism evidence="1 2">
    <name type="scientific">Spirosoma telluris</name>
    <dbReference type="NCBI Taxonomy" id="2183553"/>
    <lineage>
        <taxon>Bacteria</taxon>
        <taxon>Pseudomonadati</taxon>
        <taxon>Bacteroidota</taxon>
        <taxon>Cytophagia</taxon>
        <taxon>Cytophagales</taxon>
        <taxon>Cytophagaceae</taxon>
        <taxon>Spirosoma</taxon>
    </lineage>
</organism>
<evidence type="ECO:0000313" key="2">
    <source>
        <dbReference type="Proteomes" id="UP000249016"/>
    </source>
</evidence>
<gene>
    <name evidence="1" type="ORF">HMF3257_11500</name>
</gene>
<reference evidence="1 2" key="1">
    <citation type="submission" date="2018-06" db="EMBL/GenBank/DDBJ databases">
        <title>Spirosoma sp. HMF3257 Genome sequencing and assembly.</title>
        <authorList>
            <person name="Kang H."/>
            <person name="Cha I."/>
            <person name="Kim H."/>
            <person name="Kang J."/>
            <person name="Joh K."/>
        </authorList>
    </citation>
    <scope>NUCLEOTIDE SEQUENCE [LARGE SCALE GENOMIC DNA]</scope>
    <source>
        <strain evidence="1 2">HMF3257</strain>
    </source>
</reference>
<dbReference type="EMBL" id="QLII01000001">
    <property type="protein sequence ID" value="RAI74731.1"/>
    <property type="molecule type" value="Genomic_DNA"/>
</dbReference>
<evidence type="ECO:0000313" key="1">
    <source>
        <dbReference type="EMBL" id="RAI74731.1"/>
    </source>
</evidence>
<dbReference type="AlphaFoldDB" id="A0A327NH72"/>
<accession>A0A327NH72</accession>
<protein>
    <submittedName>
        <fullName evidence="1">Uncharacterized protein</fullName>
    </submittedName>
</protein>
<keyword evidence="2" id="KW-1185">Reference proteome</keyword>
<dbReference type="Proteomes" id="UP000249016">
    <property type="component" value="Unassembled WGS sequence"/>
</dbReference>
<proteinExistence type="predicted"/>
<sequence>MMGQRGFSQQTKRSVLTNFENLTVDSTTHRVYYEQRLYRNPLIGLIELNQALTSQTSTEYVPMYQGVPIAGYRLSSPFQATLLSRQERKAINRVVPFSMRRYKFDFRIQPEVIANFGFKLDPYQTKTSLLLQSQLYLTRGLVLNFGLEFRYSITTTIRK</sequence>
<comment type="caution">
    <text evidence="1">The sequence shown here is derived from an EMBL/GenBank/DDBJ whole genome shotgun (WGS) entry which is preliminary data.</text>
</comment>